<dbReference type="KEGG" id="xcl:G4Z02_07965"/>
<dbReference type="PANTHER" id="PTHR48098">
    <property type="entry name" value="ENTEROCHELIN ESTERASE-RELATED"/>
    <property type="match status" value="1"/>
</dbReference>
<dbReference type="SUPFAM" id="SSF53474">
    <property type="entry name" value="alpha/beta-Hydrolases"/>
    <property type="match status" value="1"/>
</dbReference>
<proteinExistence type="predicted"/>
<evidence type="ECO:0000313" key="2">
    <source>
        <dbReference type="Proteomes" id="UP000514720"/>
    </source>
</evidence>
<dbReference type="Pfam" id="PF00756">
    <property type="entry name" value="Esterase"/>
    <property type="match status" value="1"/>
</dbReference>
<protein>
    <submittedName>
        <fullName evidence="1">Alpha/beta hydrolase</fullName>
    </submittedName>
</protein>
<accession>A0A7L7KS81</accession>
<dbReference type="GO" id="GO:0016787">
    <property type="term" value="F:hydrolase activity"/>
    <property type="evidence" value="ECO:0007669"/>
    <property type="project" value="UniProtKB-KW"/>
</dbReference>
<name>A0A7L7KS81_9MOLU</name>
<keyword evidence="2" id="KW-1185">Reference proteome</keyword>
<dbReference type="AlphaFoldDB" id="A0A7L7KS81"/>
<dbReference type="InterPro" id="IPR000801">
    <property type="entry name" value="Esterase-like"/>
</dbReference>
<dbReference type="Gene3D" id="3.40.50.1820">
    <property type="entry name" value="alpha/beta hydrolase"/>
    <property type="match status" value="1"/>
</dbReference>
<sequence>MKEYRTIRMYSEQLSMEKRLYVYLPRSYESSEKFYPVLYMHDGQNLFDDRIAYQRRGWRIMELYEEYPDIPEVIIVGIESDITRNNQLIPYPFQLPNSKKVLGGQADLYLDFIVQTVKPYIDQRFRTYKNRKNTAIMGSSFGGVNSLYASCKYTDTFARIASLSGAFHFDFFEPLKQDVLDADFSSMKKIYMDCGTNETDNVAENKRYIERNQELVTMIQKKTDTSQFQFQMIEGGIHHETDWEKRFPDIMRFLFND</sequence>
<reference evidence="1 2" key="1">
    <citation type="submission" date="2020-02" db="EMBL/GenBank/DDBJ databases">
        <authorList>
            <person name="Zheng R.K."/>
            <person name="Sun C.M."/>
        </authorList>
    </citation>
    <scope>NUCLEOTIDE SEQUENCE [LARGE SCALE GENOMIC DNA]</scope>
    <source>
        <strain evidence="2">zrk13</strain>
    </source>
</reference>
<dbReference type="PANTHER" id="PTHR48098:SF6">
    <property type="entry name" value="FERRI-BACILLIBACTIN ESTERASE BESA"/>
    <property type="match status" value="1"/>
</dbReference>
<keyword evidence="1" id="KW-0378">Hydrolase</keyword>
<dbReference type="RefSeq" id="WP_258877484.1">
    <property type="nucleotide sequence ID" value="NZ_CP048914.1"/>
</dbReference>
<organism evidence="1 2">
    <name type="scientific">Candidatus Xianfuyuplasma coldseepsis</name>
    <dbReference type="NCBI Taxonomy" id="2782163"/>
    <lineage>
        <taxon>Bacteria</taxon>
        <taxon>Bacillati</taxon>
        <taxon>Mycoplasmatota</taxon>
        <taxon>Mollicutes</taxon>
        <taxon>Candidatus Izemoplasmatales</taxon>
        <taxon>Candidatus Izemoplasmataceae</taxon>
        <taxon>Candidatus Xianfuyuplasma</taxon>
    </lineage>
</organism>
<evidence type="ECO:0000313" key="1">
    <source>
        <dbReference type="EMBL" id="QMS85680.1"/>
    </source>
</evidence>
<dbReference type="InterPro" id="IPR029058">
    <property type="entry name" value="AB_hydrolase_fold"/>
</dbReference>
<dbReference type="Proteomes" id="UP000514720">
    <property type="component" value="Chromosome"/>
</dbReference>
<dbReference type="InterPro" id="IPR050583">
    <property type="entry name" value="Mycobacterial_A85_antigen"/>
</dbReference>
<dbReference type="EMBL" id="CP048914">
    <property type="protein sequence ID" value="QMS85680.1"/>
    <property type="molecule type" value="Genomic_DNA"/>
</dbReference>
<gene>
    <name evidence="1" type="ORF">G4Z02_07965</name>
</gene>